<feature type="region of interest" description="Disordered" evidence="4">
    <location>
        <begin position="310"/>
        <end position="333"/>
    </location>
</feature>
<organism evidence="6 7">
    <name type="scientific">Helianthus annuus</name>
    <name type="common">Common sunflower</name>
    <dbReference type="NCBI Taxonomy" id="4232"/>
    <lineage>
        <taxon>Eukaryota</taxon>
        <taxon>Viridiplantae</taxon>
        <taxon>Streptophyta</taxon>
        <taxon>Embryophyta</taxon>
        <taxon>Tracheophyta</taxon>
        <taxon>Spermatophyta</taxon>
        <taxon>Magnoliopsida</taxon>
        <taxon>eudicotyledons</taxon>
        <taxon>Gunneridae</taxon>
        <taxon>Pentapetalae</taxon>
        <taxon>asterids</taxon>
        <taxon>campanulids</taxon>
        <taxon>Asterales</taxon>
        <taxon>Asteraceae</taxon>
        <taxon>Asteroideae</taxon>
        <taxon>Heliantheae alliance</taxon>
        <taxon>Heliantheae</taxon>
        <taxon>Helianthus</taxon>
    </lineage>
</organism>
<evidence type="ECO:0000256" key="3">
    <source>
        <dbReference type="ARBA" id="ARBA00023242"/>
    </source>
</evidence>
<dbReference type="AlphaFoldDB" id="A0A9K3IHQ8"/>
<dbReference type="Gramene" id="mRNA:HanXRQr2_Chr08g0359771">
    <property type="protein sequence ID" value="mRNA:HanXRQr2_Chr08g0359771"/>
    <property type="gene ID" value="HanXRQr2_Chr08g0359771"/>
</dbReference>
<dbReference type="PANTHER" id="PTHR46159">
    <property type="entry name" value="PROTEIN TESMIN/TSO1-LIKE CXC 2"/>
    <property type="match status" value="1"/>
</dbReference>
<evidence type="ECO:0000313" key="7">
    <source>
        <dbReference type="Proteomes" id="UP000215914"/>
    </source>
</evidence>
<sequence length="701" mass="77181">MLLFLFCVFQDSPIFNYINNLSPIKPVKGPSEIQVFPVLNSPPPSKRSHTHQQPIHLKSPDCHNISFQEDNNTAGPSLEKSSLKSSENILTKMTDAVNQMETFDNEDDNVLASSTHVEKVQEEHELSHPKSVDNDGKSRSCLQSNICVNGASVDQPYDQPLVAQVGKSQLGKRRRLQFEVAQDSIVESDPHVQNSSNTAAISEVVESSVLQTTRGSTVNVSKPSGIGLHLNSIVNAMPLRYLSGGRKKLTSVSSQTQDNMQLPSISPNSNLVENVSATSEEYAHHTPYSNSESMKIVEYREQFDQGSLNSAQVEAYGRSNPKKKRKKTESSGDGCKFCNCKKTKCLKLYCDCFAAGIYCADSCSCQGCFNKPEYENTVLETRQQIESRDPLAFAPKIVPHSTKSPRSQMLDDGDQVTPLAARHKRGCNCKKSMCMKKYCECYQANVGCSEGCRCEGCQNTFGIKGAPSMAKETGMESVNENVSDSFDEKNLKVGPNRARSSLLELHKPHNLSPQTPSFQCSTHGNDASEARVYPGRYVTSPESECPPYMTTTPKSPNNSVKMDQESYPDGEFMDEFSPGDWSTSRAQYLPPTRMRFSPLGFHGSSVTLFSGAKPSCNISDDDTPTILKDSAIQQHNKVKVASSSPNKKRVSPPRIRLHELGSSTLKSGRKFILKAVSSFPPLTPCIDSKQTSNHPPPDDTL</sequence>
<dbReference type="EMBL" id="MNCJ02000323">
    <property type="protein sequence ID" value="KAF5797103.1"/>
    <property type="molecule type" value="Genomic_DNA"/>
</dbReference>
<feature type="region of interest" description="Disordered" evidence="4">
    <location>
        <begin position="40"/>
        <end position="80"/>
    </location>
</feature>
<feature type="region of interest" description="Disordered" evidence="4">
    <location>
        <begin position="538"/>
        <end position="560"/>
    </location>
</feature>
<dbReference type="InterPro" id="IPR005172">
    <property type="entry name" value="CRC"/>
</dbReference>
<keyword evidence="7" id="KW-1185">Reference proteome</keyword>
<gene>
    <name evidence="6" type="ORF">HanXRQr2_Chr08g0359771</name>
</gene>
<keyword evidence="3" id="KW-0539">Nucleus</keyword>
<evidence type="ECO:0000259" key="5">
    <source>
        <dbReference type="PROSITE" id="PS51634"/>
    </source>
</evidence>
<feature type="compositionally biased region" description="Polar residues" evidence="4">
    <location>
        <begin position="65"/>
        <end position="75"/>
    </location>
</feature>
<dbReference type="GO" id="GO:0003700">
    <property type="term" value="F:DNA-binding transcription factor activity"/>
    <property type="evidence" value="ECO:0007669"/>
    <property type="project" value="InterPro"/>
</dbReference>
<feature type="compositionally biased region" description="Polar residues" evidence="4">
    <location>
        <begin position="549"/>
        <end position="560"/>
    </location>
</feature>
<dbReference type="PROSITE" id="PS51634">
    <property type="entry name" value="CRC"/>
    <property type="match status" value="1"/>
</dbReference>
<feature type="region of interest" description="Disordered" evidence="4">
    <location>
        <begin position="682"/>
        <end position="701"/>
    </location>
</feature>
<reference evidence="6" key="1">
    <citation type="journal article" date="2017" name="Nature">
        <title>The sunflower genome provides insights into oil metabolism, flowering and Asterid evolution.</title>
        <authorList>
            <person name="Badouin H."/>
            <person name="Gouzy J."/>
            <person name="Grassa C.J."/>
            <person name="Murat F."/>
            <person name="Staton S.E."/>
            <person name="Cottret L."/>
            <person name="Lelandais-Briere C."/>
            <person name="Owens G.L."/>
            <person name="Carrere S."/>
            <person name="Mayjonade B."/>
            <person name="Legrand L."/>
            <person name="Gill N."/>
            <person name="Kane N.C."/>
            <person name="Bowers J.E."/>
            <person name="Hubner S."/>
            <person name="Bellec A."/>
            <person name="Berard A."/>
            <person name="Berges H."/>
            <person name="Blanchet N."/>
            <person name="Boniface M.C."/>
            <person name="Brunel D."/>
            <person name="Catrice O."/>
            <person name="Chaidir N."/>
            <person name="Claudel C."/>
            <person name="Donnadieu C."/>
            <person name="Faraut T."/>
            <person name="Fievet G."/>
            <person name="Helmstetter N."/>
            <person name="King M."/>
            <person name="Knapp S.J."/>
            <person name="Lai Z."/>
            <person name="Le Paslier M.C."/>
            <person name="Lippi Y."/>
            <person name="Lorenzon L."/>
            <person name="Mandel J.R."/>
            <person name="Marage G."/>
            <person name="Marchand G."/>
            <person name="Marquand E."/>
            <person name="Bret-Mestries E."/>
            <person name="Morien E."/>
            <person name="Nambeesan S."/>
            <person name="Nguyen T."/>
            <person name="Pegot-Espagnet P."/>
            <person name="Pouilly N."/>
            <person name="Raftis F."/>
            <person name="Sallet E."/>
            <person name="Schiex T."/>
            <person name="Thomas J."/>
            <person name="Vandecasteele C."/>
            <person name="Vares D."/>
            <person name="Vear F."/>
            <person name="Vautrin S."/>
            <person name="Crespi M."/>
            <person name="Mangin B."/>
            <person name="Burke J.M."/>
            <person name="Salse J."/>
            <person name="Munos S."/>
            <person name="Vincourt P."/>
            <person name="Rieseberg L.H."/>
            <person name="Langlade N.B."/>
        </authorList>
    </citation>
    <scope>NUCLEOTIDE SEQUENCE</scope>
    <source>
        <tissue evidence="6">Leaves</tissue>
    </source>
</reference>
<dbReference type="GO" id="GO:0005634">
    <property type="term" value="C:nucleus"/>
    <property type="evidence" value="ECO:0007669"/>
    <property type="project" value="UniProtKB-SubCell"/>
</dbReference>
<dbReference type="InterPro" id="IPR044522">
    <property type="entry name" value="TSO1-like"/>
</dbReference>
<dbReference type="InterPro" id="IPR033467">
    <property type="entry name" value="Tesmin/TSO1-like_CXC"/>
</dbReference>
<reference evidence="6" key="2">
    <citation type="submission" date="2020-06" db="EMBL/GenBank/DDBJ databases">
        <title>Helianthus annuus Genome sequencing and assembly Release 2.</title>
        <authorList>
            <person name="Gouzy J."/>
            <person name="Langlade N."/>
            <person name="Munos S."/>
        </authorList>
    </citation>
    <scope>NUCLEOTIDE SEQUENCE</scope>
    <source>
        <tissue evidence="6">Leaves</tissue>
    </source>
</reference>
<comment type="similarity">
    <text evidence="2">Belongs to the lin-54 family.</text>
</comment>
<feature type="region of interest" description="Disordered" evidence="4">
    <location>
        <begin position="117"/>
        <end position="138"/>
    </location>
</feature>
<dbReference type="Pfam" id="PF03638">
    <property type="entry name" value="TCR"/>
    <property type="match status" value="2"/>
</dbReference>
<comment type="caution">
    <text evidence="6">The sequence shown here is derived from an EMBL/GenBank/DDBJ whole genome shotgun (WGS) entry which is preliminary data.</text>
</comment>
<name>A0A9K3IHQ8_HELAN</name>
<dbReference type="SMART" id="SM01114">
    <property type="entry name" value="CXC"/>
    <property type="match status" value="2"/>
</dbReference>
<feature type="domain" description="CRC" evidence="5">
    <location>
        <begin position="334"/>
        <end position="462"/>
    </location>
</feature>
<accession>A0A9K3IHQ8</accession>
<feature type="region of interest" description="Disordered" evidence="4">
    <location>
        <begin position="250"/>
        <end position="269"/>
    </location>
</feature>
<dbReference type="PANTHER" id="PTHR46159:SF6">
    <property type="entry name" value="OS12G0605300 PROTEIN"/>
    <property type="match status" value="1"/>
</dbReference>
<evidence type="ECO:0000256" key="4">
    <source>
        <dbReference type="SAM" id="MobiDB-lite"/>
    </source>
</evidence>
<evidence type="ECO:0000256" key="1">
    <source>
        <dbReference type="ARBA" id="ARBA00004123"/>
    </source>
</evidence>
<evidence type="ECO:0000256" key="2">
    <source>
        <dbReference type="ARBA" id="ARBA00007267"/>
    </source>
</evidence>
<proteinExistence type="inferred from homology"/>
<evidence type="ECO:0000313" key="6">
    <source>
        <dbReference type="EMBL" id="KAF5797103.1"/>
    </source>
</evidence>
<dbReference type="Proteomes" id="UP000215914">
    <property type="component" value="Unassembled WGS sequence"/>
</dbReference>
<protein>
    <submittedName>
        <fullName evidence="6">Transcription factor Tesmin family</fullName>
    </submittedName>
</protein>
<comment type="subcellular location">
    <subcellularLocation>
        <location evidence="1">Nucleus</location>
    </subcellularLocation>
</comment>